<dbReference type="EMBL" id="WHNZ01000064">
    <property type="protein sequence ID" value="NOV03641.1"/>
    <property type="molecule type" value="Genomic_DNA"/>
</dbReference>
<dbReference type="InterPro" id="IPR003675">
    <property type="entry name" value="Rce1/LyrA-like_dom"/>
</dbReference>
<keyword evidence="1" id="KW-0472">Membrane</keyword>
<reference evidence="3 4" key="1">
    <citation type="submission" date="2019-10" db="EMBL/GenBank/DDBJ databases">
        <title>Description of Paenibacillus pedi sp. nov.</title>
        <authorList>
            <person name="Carlier A."/>
            <person name="Qi S."/>
        </authorList>
    </citation>
    <scope>NUCLEOTIDE SEQUENCE [LARGE SCALE GENOMIC DNA]</scope>
    <source>
        <strain evidence="3 4">LMG 31457</strain>
    </source>
</reference>
<comment type="caution">
    <text evidence="3">The sequence shown here is derived from an EMBL/GenBank/DDBJ whole genome shotgun (WGS) entry which is preliminary data.</text>
</comment>
<name>A0ABX1ZUZ3_9BACL</name>
<keyword evidence="1" id="KW-0812">Transmembrane</keyword>
<feature type="transmembrane region" description="Helical" evidence="1">
    <location>
        <begin position="43"/>
        <end position="62"/>
    </location>
</feature>
<keyword evidence="1" id="KW-1133">Transmembrane helix</keyword>
<keyword evidence="3" id="KW-0378">Hydrolase</keyword>
<feature type="transmembrane region" description="Helical" evidence="1">
    <location>
        <begin position="82"/>
        <end position="103"/>
    </location>
</feature>
<dbReference type="Proteomes" id="UP000618579">
    <property type="component" value="Unassembled WGS sequence"/>
</dbReference>
<sequence>MPTCHKLSVSLYNSSLGILYLVLKKQGRDYKDIGFEFQKTDILHGILLYVGIYLAFIVAVTISPSFGQTPKNIDFLKTKISIFYLLFIIINPFFEELIVRAYTITETKYLFKKEEISVLISTLIQTSYHLYQGLIPALYAGIMFFIFSIYFVKSRRIVPVIIVHLFFDFMAMLDLGK</sequence>
<dbReference type="Pfam" id="PF02517">
    <property type="entry name" value="Rce1-like"/>
    <property type="match status" value="1"/>
</dbReference>
<keyword evidence="3" id="KW-0645">Protease</keyword>
<protein>
    <submittedName>
        <fullName evidence="3">CPBP family intramembrane metalloprotease</fullName>
    </submittedName>
</protein>
<feature type="transmembrane region" description="Helical" evidence="1">
    <location>
        <begin position="157"/>
        <end position="176"/>
    </location>
</feature>
<feature type="transmembrane region" description="Helical" evidence="1">
    <location>
        <begin position="130"/>
        <end position="151"/>
    </location>
</feature>
<organism evidence="3 4">
    <name type="scientific">Paenibacillus planticolens</name>
    <dbReference type="NCBI Taxonomy" id="2654976"/>
    <lineage>
        <taxon>Bacteria</taxon>
        <taxon>Bacillati</taxon>
        <taxon>Bacillota</taxon>
        <taxon>Bacilli</taxon>
        <taxon>Bacillales</taxon>
        <taxon>Paenibacillaceae</taxon>
        <taxon>Paenibacillus</taxon>
    </lineage>
</organism>
<feature type="domain" description="CAAX prenyl protease 2/Lysostaphin resistance protein A-like" evidence="2">
    <location>
        <begin position="81"/>
        <end position="170"/>
    </location>
</feature>
<keyword evidence="4" id="KW-1185">Reference proteome</keyword>
<dbReference type="GO" id="GO:0008237">
    <property type="term" value="F:metallopeptidase activity"/>
    <property type="evidence" value="ECO:0007669"/>
    <property type="project" value="UniProtKB-KW"/>
</dbReference>
<evidence type="ECO:0000256" key="1">
    <source>
        <dbReference type="SAM" id="Phobius"/>
    </source>
</evidence>
<evidence type="ECO:0000313" key="3">
    <source>
        <dbReference type="EMBL" id="NOV03641.1"/>
    </source>
</evidence>
<proteinExistence type="predicted"/>
<gene>
    <name evidence="3" type="ORF">GC097_26905</name>
</gene>
<evidence type="ECO:0000313" key="4">
    <source>
        <dbReference type="Proteomes" id="UP000618579"/>
    </source>
</evidence>
<evidence type="ECO:0000259" key="2">
    <source>
        <dbReference type="Pfam" id="PF02517"/>
    </source>
</evidence>
<keyword evidence="3" id="KW-0482">Metalloprotease</keyword>
<accession>A0ABX1ZUZ3</accession>